<evidence type="ECO:0000313" key="3">
    <source>
        <dbReference type="Proteomes" id="UP001257659"/>
    </source>
</evidence>
<dbReference type="Proteomes" id="UP001257659">
    <property type="component" value="Unassembled WGS sequence"/>
</dbReference>
<reference evidence="2 3" key="1">
    <citation type="submission" date="2023-07" db="EMBL/GenBank/DDBJ databases">
        <title>Genomic Encyclopedia of Type Strains, Phase IV (KMG-IV): sequencing the most valuable type-strain genomes for metagenomic binning, comparative biology and taxonomic classification.</title>
        <authorList>
            <person name="Goeker M."/>
        </authorList>
    </citation>
    <scope>NUCLEOTIDE SEQUENCE [LARGE SCALE GENOMIC DNA]</scope>
    <source>
        <strain evidence="2 3">DSM 102814</strain>
    </source>
</reference>
<evidence type="ECO:0000256" key="1">
    <source>
        <dbReference type="SAM" id="SignalP"/>
    </source>
</evidence>
<proteinExistence type="predicted"/>
<dbReference type="EMBL" id="JAVDQA010000001">
    <property type="protein sequence ID" value="MDR6300112.1"/>
    <property type="molecule type" value="Genomic_DNA"/>
</dbReference>
<dbReference type="RefSeq" id="WP_309727021.1">
    <property type="nucleotide sequence ID" value="NZ_JAVDQA010000001.1"/>
</dbReference>
<dbReference type="InterPro" id="IPR008969">
    <property type="entry name" value="CarboxyPept-like_regulatory"/>
</dbReference>
<evidence type="ECO:0000313" key="2">
    <source>
        <dbReference type="EMBL" id="MDR6300112.1"/>
    </source>
</evidence>
<keyword evidence="3" id="KW-1185">Reference proteome</keyword>
<accession>A0ABU1K3C0</accession>
<dbReference type="Pfam" id="PF13715">
    <property type="entry name" value="CarbopepD_reg_2"/>
    <property type="match status" value="1"/>
</dbReference>
<feature type="signal peptide" evidence="1">
    <location>
        <begin position="1"/>
        <end position="20"/>
    </location>
</feature>
<organism evidence="2 3">
    <name type="scientific">Mesonia maritima</name>
    <dbReference type="NCBI Taxonomy" id="1793873"/>
    <lineage>
        <taxon>Bacteria</taxon>
        <taxon>Pseudomonadati</taxon>
        <taxon>Bacteroidota</taxon>
        <taxon>Flavobacteriia</taxon>
        <taxon>Flavobacteriales</taxon>
        <taxon>Flavobacteriaceae</taxon>
        <taxon>Mesonia</taxon>
    </lineage>
</organism>
<name>A0ABU1K3C0_9FLAO</name>
<evidence type="ECO:0008006" key="4">
    <source>
        <dbReference type="Google" id="ProtNLM"/>
    </source>
</evidence>
<dbReference type="Gene3D" id="2.60.40.1120">
    <property type="entry name" value="Carboxypeptidase-like, regulatory domain"/>
    <property type="match status" value="1"/>
</dbReference>
<dbReference type="SUPFAM" id="SSF49464">
    <property type="entry name" value="Carboxypeptidase regulatory domain-like"/>
    <property type="match status" value="1"/>
</dbReference>
<gene>
    <name evidence="2" type="ORF">GGR31_000728</name>
</gene>
<protein>
    <recommendedName>
        <fullName evidence="4">Carboxypeptidase-like regulatory domain-containing protein</fullName>
    </recommendedName>
</protein>
<dbReference type="Pfam" id="PF18939">
    <property type="entry name" value="DUF5686"/>
    <property type="match status" value="1"/>
</dbReference>
<comment type="caution">
    <text evidence="2">The sequence shown here is derived from an EMBL/GenBank/DDBJ whole genome shotgun (WGS) entry which is preliminary data.</text>
</comment>
<dbReference type="InterPro" id="IPR043741">
    <property type="entry name" value="DUF5686"/>
</dbReference>
<keyword evidence="1" id="KW-0732">Signal</keyword>
<sequence length="815" mass="94225">MAKSLVIFFCFCFLAGNLFAQEIITGTVIDQESGEPLPYANVYTKGANNPTLTNIDGTFQLQIQPEITEIIISYVGFQKKVVSIQNRSDILVKLQRIREDLDRVLVTSTEKIATRIINKALANKPQNDPNLKFNSYQYQTYSKLIIDDEERNFNVNVDSTNAEVKTILKRGRSYLSEQVSDYKYTTKEGLKETIEATRTAGFKNPVYELLSTKVQSSSWYDEKYTVFGSDYASPLADHPFRNYTYQVLDTTSTSRPAFVIYFEPKRRKSVAGLEGVLYIDTLNYGIQKAVGQLKGEVDVKATQEFTYYPEENIWFPKEQSITLKPGTGGEKVSIFGGSISLGSLPEKQKNYANRNELYLNSVSIYKDIQFNEKVKIPDTRSAVTLVPEATKRTENYWEEKRALPFTERDRATFKRVDSIIKAENIARRIEVIQNFNIGYYPISFIDIDLRTLVKYNDYEGLRLGMGGITNEKLSERFRLEGYGVYGFKDEKVKYSFGGGLLLNKSTNTWLNVNYTDDINEVGSFFYLTDRRIYSLFEPRLVNINFYYKFQTLRTSLQHRFAPNLLSEFQLAKSDISQTKDYAFRNNNILYSDYSLTEATASFRWSPFSTYLESPDKNIELDVGYPKFSFQATQAFDNFLGGDFEYTKLGLKMNYTINRINQTKTEFLLEGDYAFGDIPLTHSFHAYPNNPNKENLMQRFSVAGRRTFETMYFSEFFSDRLATLQIKHHFRPWDWGKFSNPELVLITRHAIGNFSDQQKHYGLTFNTLDQGYSESGLEINKILFGFGLSFAYRYGAYHLPEIEDNMSLKFTFYFKL</sequence>
<feature type="chain" id="PRO_5046471107" description="Carboxypeptidase-like regulatory domain-containing protein" evidence="1">
    <location>
        <begin position="21"/>
        <end position="815"/>
    </location>
</feature>